<name>A0A7F8QGK0_LEPWE</name>
<evidence type="ECO:0000256" key="1">
    <source>
        <dbReference type="SAM" id="MobiDB-lite"/>
    </source>
</evidence>
<dbReference type="RefSeq" id="XP_030880364.1">
    <property type="nucleotide sequence ID" value="XM_031024504.1"/>
</dbReference>
<dbReference type="GeneID" id="115939803"/>
<protein>
    <submittedName>
        <fullName evidence="3">Uncharacterized protein LOC115939803</fullName>
    </submittedName>
</protein>
<dbReference type="Proteomes" id="UP000245341">
    <property type="component" value="Unplaced"/>
</dbReference>
<feature type="compositionally biased region" description="Gly residues" evidence="1">
    <location>
        <begin position="1"/>
        <end position="10"/>
    </location>
</feature>
<keyword evidence="2" id="KW-1185">Reference proteome</keyword>
<gene>
    <name evidence="3" type="primary">LOC115939803</name>
</gene>
<feature type="region of interest" description="Disordered" evidence="1">
    <location>
        <begin position="1"/>
        <end position="41"/>
    </location>
</feature>
<evidence type="ECO:0000313" key="2">
    <source>
        <dbReference type="Proteomes" id="UP000245341"/>
    </source>
</evidence>
<proteinExistence type="predicted"/>
<reference evidence="3" key="1">
    <citation type="submission" date="2025-08" db="UniProtKB">
        <authorList>
            <consortium name="RefSeq"/>
        </authorList>
    </citation>
    <scope>IDENTIFICATION</scope>
    <source>
        <tissue evidence="3">Liver</tissue>
    </source>
</reference>
<dbReference type="AlphaFoldDB" id="A0A7F8QGK0"/>
<organism evidence="2 3">
    <name type="scientific">Leptonychotes weddellii</name>
    <name type="common">Weddell seal</name>
    <name type="synonym">Otaria weddellii</name>
    <dbReference type="NCBI Taxonomy" id="9713"/>
    <lineage>
        <taxon>Eukaryota</taxon>
        <taxon>Metazoa</taxon>
        <taxon>Chordata</taxon>
        <taxon>Craniata</taxon>
        <taxon>Vertebrata</taxon>
        <taxon>Euteleostomi</taxon>
        <taxon>Mammalia</taxon>
        <taxon>Eutheria</taxon>
        <taxon>Laurasiatheria</taxon>
        <taxon>Carnivora</taxon>
        <taxon>Caniformia</taxon>
        <taxon>Pinnipedia</taxon>
        <taxon>Phocidae</taxon>
        <taxon>Monachinae</taxon>
        <taxon>Lobodontini</taxon>
        <taxon>Leptonychotes</taxon>
    </lineage>
</organism>
<feature type="compositionally biased region" description="Basic and acidic residues" evidence="1">
    <location>
        <begin position="28"/>
        <end position="41"/>
    </location>
</feature>
<sequence length="130" mass="14174">MEKEPGGGGAKEALPIEPTLHRVPTSLSDKETEVPSKGRDSAVCGEWEKGQKISHCGRGFYAGCLVGSTAAIYTRRLRPIHTLCGPVDRNLTIRSYPYLLGLQCQRTGFHPGSQLRAFAESSLSTHQRAH</sequence>
<evidence type="ECO:0000313" key="3">
    <source>
        <dbReference type="RefSeq" id="XP_030880364.1"/>
    </source>
</evidence>
<dbReference type="KEGG" id="lww:115939803"/>
<accession>A0A7F8QGK0</accession>